<reference evidence="3" key="1">
    <citation type="submission" date="2021-02" db="EMBL/GenBank/DDBJ databases">
        <title>The CRISPR/cas machinery reduction and long-range gene transfer in the hot spring cyanobacterium Synechococcus.</title>
        <authorList>
            <person name="Dvorak P."/>
            <person name="Jahodarova E."/>
            <person name="Hasler P."/>
            <person name="Poulickova A."/>
        </authorList>
    </citation>
    <scope>NUCLEOTIDE SEQUENCE</scope>
    <source>
        <strain evidence="3">Rupite</strain>
    </source>
</reference>
<keyword evidence="1" id="KW-0732">Signal</keyword>
<organism evidence="3 4">
    <name type="scientific">Thermostichus vulcanus str. 'Rupite'</name>
    <dbReference type="NCBI Taxonomy" id="2813851"/>
    <lineage>
        <taxon>Bacteria</taxon>
        <taxon>Bacillati</taxon>
        <taxon>Cyanobacteriota</taxon>
        <taxon>Cyanophyceae</taxon>
        <taxon>Thermostichales</taxon>
        <taxon>Thermostichaceae</taxon>
        <taxon>Thermostichus</taxon>
    </lineage>
</organism>
<name>A0ABT0CBS4_THEVL</name>
<evidence type="ECO:0000256" key="1">
    <source>
        <dbReference type="SAM" id="SignalP"/>
    </source>
</evidence>
<dbReference type="SUPFAM" id="SSF55724">
    <property type="entry name" value="Mog1p/PsbP-like"/>
    <property type="match status" value="1"/>
</dbReference>
<evidence type="ECO:0000259" key="2">
    <source>
        <dbReference type="Pfam" id="PF01789"/>
    </source>
</evidence>
<comment type="caution">
    <text evidence="3">The sequence shown here is derived from an EMBL/GenBank/DDBJ whole genome shotgun (WGS) entry which is preliminary data.</text>
</comment>
<accession>A0ABT0CBS4</accession>
<dbReference type="InterPro" id="IPR016123">
    <property type="entry name" value="Mog1/PsbP_a/b/a-sand"/>
</dbReference>
<feature type="signal peptide" evidence="1">
    <location>
        <begin position="1"/>
        <end position="19"/>
    </location>
</feature>
<feature type="domain" description="PsbP C-terminal" evidence="2">
    <location>
        <begin position="21"/>
        <end position="175"/>
    </location>
</feature>
<dbReference type="EMBL" id="JAFIRA010000023">
    <property type="protein sequence ID" value="MCJ2543206.1"/>
    <property type="molecule type" value="Genomic_DNA"/>
</dbReference>
<protein>
    <submittedName>
        <fullName evidence="3">Photosystem II reaction center PsbP family protein</fullName>
    </submittedName>
</protein>
<dbReference type="PANTHER" id="PTHR31407:SF16">
    <property type="entry name" value="PSBP DOMAIN-CONTAINING PROTEIN 7, CHLOROPLASTIC"/>
    <property type="match status" value="1"/>
</dbReference>
<feature type="chain" id="PRO_5047096281" evidence="1">
    <location>
        <begin position="20"/>
        <end position="176"/>
    </location>
</feature>
<dbReference type="InterPro" id="IPR002683">
    <property type="entry name" value="PsbP_C"/>
</dbReference>
<gene>
    <name evidence="3" type="ORF">JX360_09850</name>
</gene>
<dbReference type="NCBIfam" id="NF040946">
    <property type="entry name" value="PSII_PsbP"/>
    <property type="match status" value="1"/>
</dbReference>
<dbReference type="Pfam" id="PF01789">
    <property type="entry name" value="PsbP"/>
    <property type="match status" value="1"/>
</dbReference>
<dbReference type="Gene3D" id="3.40.1000.10">
    <property type="entry name" value="Mog1/PsbP, alpha/beta/alpha sandwich"/>
    <property type="match status" value="1"/>
</dbReference>
<keyword evidence="4" id="KW-1185">Reference proteome</keyword>
<evidence type="ECO:0000313" key="3">
    <source>
        <dbReference type="EMBL" id="MCJ2543206.1"/>
    </source>
</evidence>
<dbReference type="PANTHER" id="PTHR31407">
    <property type="match status" value="1"/>
</dbReference>
<dbReference type="Proteomes" id="UP000830835">
    <property type="component" value="Unassembled WGS sequence"/>
</dbReference>
<evidence type="ECO:0000313" key="4">
    <source>
        <dbReference type="Proteomes" id="UP000830835"/>
    </source>
</evidence>
<proteinExistence type="predicted"/>
<sequence length="176" mass="18939">MLLLLCLCLSLLTSACAGASNLRAYSDPSGAFAFAYPNGMVAVNLGPGKGPAVLLRDLVYDSENISLMIAPFDKGETIADLGSPDEVGALVAEKILAPEGSGRSATLLASEAFERQSHPYYVLEYQTKLGSQLRHELVTVTVRHHRLYTLTASTQESRWPQVEATFKNVGHSLNVS</sequence>